<gene>
    <name evidence="1" type="ORF">AV530_011794</name>
</gene>
<dbReference type="EMBL" id="LSYS01002888">
    <property type="protein sequence ID" value="OPJ85375.1"/>
    <property type="molecule type" value="Genomic_DNA"/>
</dbReference>
<accession>A0A1V4KLT8</accession>
<proteinExistence type="predicted"/>
<evidence type="ECO:0000313" key="2">
    <source>
        <dbReference type="Proteomes" id="UP000190648"/>
    </source>
</evidence>
<protein>
    <submittedName>
        <fullName evidence="1">Uncharacterized protein</fullName>
    </submittedName>
</protein>
<name>A0A1V4KLT8_PATFA</name>
<comment type="caution">
    <text evidence="1">The sequence shown here is derived from an EMBL/GenBank/DDBJ whole genome shotgun (WGS) entry which is preliminary data.</text>
</comment>
<sequence length="135" mass="15046">MMPTAQLILDSITGTALTSKCKQELDSPVGKGPDLVVTLYMQQKSTTHCTHGYNFPQSLGGSAHLSACCKLVWDAYLLRGLHSSQDYGVNLHSKDAPRDRKDVMFAKRKLFCCFFHNHKKMRRKVGTVSSPDPSM</sequence>
<dbReference type="Proteomes" id="UP000190648">
    <property type="component" value="Unassembled WGS sequence"/>
</dbReference>
<evidence type="ECO:0000313" key="1">
    <source>
        <dbReference type="EMBL" id="OPJ85375.1"/>
    </source>
</evidence>
<organism evidence="1 2">
    <name type="scientific">Patagioenas fasciata monilis</name>
    <dbReference type="NCBI Taxonomy" id="372326"/>
    <lineage>
        <taxon>Eukaryota</taxon>
        <taxon>Metazoa</taxon>
        <taxon>Chordata</taxon>
        <taxon>Craniata</taxon>
        <taxon>Vertebrata</taxon>
        <taxon>Euteleostomi</taxon>
        <taxon>Archelosauria</taxon>
        <taxon>Archosauria</taxon>
        <taxon>Dinosauria</taxon>
        <taxon>Saurischia</taxon>
        <taxon>Theropoda</taxon>
        <taxon>Coelurosauria</taxon>
        <taxon>Aves</taxon>
        <taxon>Neognathae</taxon>
        <taxon>Neoaves</taxon>
        <taxon>Columbimorphae</taxon>
        <taxon>Columbiformes</taxon>
        <taxon>Columbidae</taxon>
        <taxon>Patagioenas</taxon>
    </lineage>
</organism>
<reference evidence="1 2" key="1">
    <citation type="submission" date="2016-02" db="EMBL/GenBank/DDBJ databases">
        <title>Band-tailed pigeon sequencing and assembly.</title>
        <authorList>
            <person name="Soares A.E."/>
            <person name="Novak B.J."/>
            <person name="Rice E.S."/>
            <person name="O'Connell B."/>
            <person name="Chang D."/>
            <person name="Weber S."/>
            <person name="Shapiro B."/>
        </authorList>
    </citation>
    <scope>NUCLEOTIDE SEQUENCE [LARGE SCALE GENOMIC DNA]</scope>
    <source>
        <strain evidence="1">BTP2013</strain>
        <tissue evidence="1">Blood</tissue>
    </source>
</reference>
<keyword evidence="2" id="KW-1185">Reference proteome</keyword>
<dbReference type="AlphaFoldDB" id="A0A1V4KLT8"/>